<dbReference type="PANTHER" id="PTHR37984">
    <property type="entry name" value="PROTEIN CBG26694"/>
    <property type="match status" value="1"/>
</dbReference>
<dbReference type="InterPro" id="IPR050951">
    <property type="entry name" value="Retrovirus_Pol_polyprotein"/>
</dbReference>
<keyword evidence="5" id="KW-0255">Endonuclease</keyword>
<dbReference type="PROSITE" id="PS51910">
    <property type="entry name" value="GH18_2"/>
    <property type="match status" value="1"/>
</dbReference>
<dbReference type="Gene3D" id="1.10.340.70">
    <property type="match status" value="1"/>
</dbReference>
<dbReference type="EC" id="2.7.7.49" evidence="1"/>
<dbReference type="SUPFAM" id="SSF56672">
    <property type="entry name" value="DNA/RNA polymerases"/>
    <property type="match status" value="1"/>
</dbReference>
<keyword evidence="7" id="KW-0695">RNA-directed DNA polymerase</keyword>
<evidence type="ECO:0000256" key="5">
    <source>
        <dbReference type="ARBA" id="ARBA00022759"/>
    </source>
</evidence>
<accession>A0ABN8B0X9</accession>
<keyword evidence="10" id="KW-1185">Reference proteome</keyword>
<evidence type="ECO:0000313" key="10">
    <source>
        <dbReference type="Proteomes" id="UP001153292"/>
    </source>
</evidence>
<dbReference type="InterPro" id="IPR011583">
    <property type="entry name" value="Chitinase_II/V-like_cat"/>
</dbReference>
<dbReference type="Gene3D" id="3.10.20.370">
    <property type="match status" value="1"/>
</dbReference>
<dbReference type="Pfam" id="PF00704">
    <property type="entry name" value="Glyco_hydro_18"/>
    <property type="match status" value="1"/>
</dbReference>
<gene>
    <name evidence="9" type="ORF">CHILSU_LOCUS5753</name>
</gene>
<evidence type="ECO:0000256" key="4">
    <source>
        <dbReference type="ARBA" id="ARBA00022722"/>
    </source>
</evidence>
<organism evidence="9 10">
    <name type="scientific">Chilo suppressalis</name>
    <name type="common">Asiatic rice borer moth</name>
    <dbReference type="NCBI Taxonomy" id="168631"/>
    <lineage>
        <taxon>Eukaryota</taxon>
        <taxon>Metazoa</taxon>
        <taxon>Ecdysozoa</taxon>
        <taxon>Arthropoda</taxon>
        <taxon>Hexapoda</taxon>
        <taxon>Insecta</taxon>
        <taxon>Pterygota</taxon>
        <taxon>Neoptera</taxon>
        <taxon>Endopterygota</taxon>
        <taxon>Lepidoptera</taxon>
        <taxon>Glossata</taxon>
        <taxon>Ditrysia</taxon>
        <taxon>Pyraloidea</taxon>
        <taxon>Crambidae</taxon>
        <taxon>Crambinae</taxon>
        <taxon>Chilo</taxon>
    </lineage>
</organism>
<evidence type="ECO:0000256" key="6">
    <source>
        <dbReference type="ARBA" id="ARBA00022801"/>
    </source>
</evidence>
<dbReference type="InterPro" id="IPR041588">
    <property type="entry name" value="Integrase_H2C2"/>
</dbReference>
<sequence length="511" mass="58569">MFDPNKNIIIQTDASKTGIGCVLLQENKPVYYASKSLSSAEINYGQIEKEFLAILFACKKFHTFVYGKTITVQTDHLPLISIMKKDIANIPSTRLQRIKLKLSMLYVPRSIRQIILKKVHECHFGITKTRARAKLLFYWVGMDVDISNYIESCMVCQKVYYKEDERSKIWKSAKIVKVLNNPRSVQIIDNNGVLKTRNTKFIKTSMEKEVDSSYPSISKKNRTSFECSSNGPETEEMPRVEAVRGKKISDFFFSDEKNFTVEESYNKQNDKVYAHSSKEASNRIPRVQRGHFPSSLMVWLGVSYWGLAEVHFCEKGVKTNAVVYQNTVLTNLVEAVSHTMFNNRHWNDGLKLWEDKGCPTNKLVVGIPFYGRTFTLCAGNHNYELGTPINKTAGGGNPGPYTNETGFMAYYEICMKVDNPEFGCIKKWDKYGKCPYAYKEDTEWVGYEDPRSVEIKMNWIKEKGYLGAMTWAIDLDDFHGLCGEKNPLLKLLHKHMSSYCVPPARNICILQ</sequence>
<dbReference type="Pfam" id="PF17921">
    <property type="entry name" value="Integrase_H2C2"/>
    <property type="match status" value="1"/>
</dbReference>
<dbReference type="EMBL" id="OU963913">
    <property type="protein sequence ID" value="CAH0402512.1"/>
    <property type="molecule type" value="Genomic_DNA"/>
</dbReference>
<evidence type="ECO:0000259" key="8">
    <source>
        <dbReference type="PROSITE" id="PS51910"/>
    </source>
</evidence>
<evidence type="ECO:0000256" key="1">
    <source>
        <dbReference type="ARBA" id="ARBA00012493"/>
    </source>
</evidence>
<dbReference type="Proteomes" id="UP001153292">
    <property type="component" value="Chromosome 20"/>
</dbReference>
<dbReference type="SMART" id="SM00636">
    <property type="entry name" value="Glyco_18"/>
    <property type="match status" value="1"/>
</dbReference>
<dbReference type="InterPro" id="IPR001223">
    <property type="entry name" value="Glyco_hydro18_cat"/>
</dbReference>
<dbReference type="Pfam" id="PF17917">
    <property type="entry name" value="RT_RNaseH"/>
    <property type="match status" value="1"/>
</dbReference>
<keyword evidence="4" id="KW-0540">Nuclease</keyword>
<name>A0ABN8B0X9_CHISP</name>
<dbReference type="InterPro" id="IPR043502">
    <property type="entry name" value="DNA/RNA_pol_sf"/>
</dbReference>
<reference evidence="9" key="1">
    <citation type="submission" date="2021-12" db="EMBL/GenBank/DDBJ databases">
        <authorList>
            <person name="King R."/>
        </authorList>
    </citation>
    <scope>NUCLEOTIDE SEQUENCE</scope>
</reference>
<evidence type="ECO:0000256" key="3">
    <source>
        <dbReference type="ARBA" id="ARBA00022695"/>
    </source>
</evidence>
<dbReference type="SUPFAM" id="SSF51445">
    <property type="entry name" value="(Trans)glycosidases"/>
    <property type="match status" value="1"/>
</dbReference>
<dbReference type="CDD" id="cd09274">
    <property type="entry name" value="RNase_HI_RT_Ty3"/>
    <property type="match status" value="1"/>
</dbReference>
<dbReference type="Gene3D" id="3.20.20.80">
    <property type="entry name" value="Glycosidases"/>
    <property type="match status" value="1"/>
</dbReference>
<evidence type="ECO:0000256" key="7">
    <source>
        <dbReference type="ARBA" id="ARBA00022918"/>
    </source>
</evidence>
<keyword evidence="3" id="KW-0548">Nucleotidyltransferase</keyword>
<protein>
    <recommendedName>
        <fullName evidence="1">RNA-directed DNA polymerase</fullName>
        <ecNumber evidence="1">2.7.7.49</ecNumber>
    </recommendedName>
</protein>
<keyword evidence="6" id="KW-0378">Hydrolase</keyword>
<dbReference type="InterPro" id="IPR041373">
    <property type="entry name" value="RT_RNaseH"/>
</dbReference>
<feature type="domain" description="GH18" evidence="8">
    <location>
        <begin position="346"/>
        <end position="499"/>
    </location>
</feature>
<dbReference type="Gene3D" id="3.10.50.10">
    <property type="match status" value="1"/>
</dbReference>
<dbReference type="InterPro" id="IPR017853">
    <property type="entry name" value="GH"/>
</dbReference>
<evidence type="ECO:0000256" key="2">
    <source>
        <dbReference type="ARBA" id="ARBA00022679"/>
    </source>
</evidence>
<evidence type="ECO:0000313" key="9">
    <source>
        <dbReference type="EMBL" id="CAH0402512.1"/>
    </source>
</evidence>
<keyword evidence="2" id="KW-0808">Transferase</keyword>
<dbReference type="PANTHER" id="PTHR37984:SF5">
    <property type="entry name" value="PROTEIN NYNRIN-LIKE"/>
    <property type="match status" value="1"/>
</dbReference>
<dbReference type="SUPFAM" id="SSF54556">
    <property type="entry name" value="Chitinase insertion domain"/>
    <property type="match status" value="1"/>
</dbReference>
<proteinExistence type="predicted"/>
<dbReference type="InterPro" id="IPR029070">
    <property type="entry name" value="Chitinase_insertion_sf"/>
</dbReference>